<sequence length="52" mass="6050">MKKRYEFLIGEVAGTPFDEKKKKNKRTRKVDQMILPVNEDDDQIIAAIDSLL</sequence>
<dbReference type="Proteomes" id="UP000789405">
    <property type="component" value="Unassembled WGS sequence"/>
</dbReference>
<feature type="non-terminal residue" evidence="1">
    <location>
        <position position="1"/>
    </location>
</feature>
<comment type="caution">
    <text evidence="1">The sequence shown here is derived from an EMBL/GenBank/DDBJ whole genome shotgun (WGS) entry which is preliminary data.</text>
</comment>
<accession>A0A9N9NLK8</accession>
<gene>
    <name evidence="1" type="ORF">DERYTH_LOCUS16184</name>
</gene>
<reference evidence="1" key="1">
    <citation type="submission" date="2021-06" db="EMBL/GenBank/DDBJ databases">
        <authorList>
            <person name="Kallberg Y."/>
            <person name="Tangrot J."/>
            <person name="Rosling A."/>
        </authorList>
    </citation>
    <scope>NUCLEOTIDE SEQUENCE</scope>
    <source>
        <strain evidence="1">MA453B</strain>
    </source>
</reference>
<dbReference type="EMBL" id="CAJVPY010013855">
    <property type="protein sequence ID" value="CAG8743134.1"/>
    <property type="molecule type" value="Genomic_DNA"/>
</dbReference>
<name>A0A9N9NLK8_9GLOM</name>
<dbReference type="AlphaFoldDB" id="A0A9N9NLK8"/>
<keyword evidence="2" id="KW-1185">Reference proteome</keyword>
<evidence type="ECO:0000313" key="1">
    <source>
        <dbReference type="EMBL" id="CAG8743134.1"/>
    </source>
</evidence>
<protein>
    <submittedName>
        <fullName evidence="1">8976_t:CDS:1</fullName>
    </submittedName>
</protein>
<proteinExistence type="predicted"/>
<organism evidence="1 2">
    <name type="scientific">Dentiscutata erythropus</name>
    <dbReference type="NCBI Taxonomy" id="1348616"/>
    <lineage>
        <taxon>Eukaryota</taxon>
        <taxon>Fungi</taxon>
        <taxon>Fungi incertae sedis</taxon>
        <taxon>Mucoromycota</taxon>
        <taxon>Glomeromycotina</taxon>
        <taxon>Glomeromycetes</taxon>
        <taxon>Diversisporales</taxon>
        <taxon>Gigasporaceae</taxon>
        <taxon>Dentiscutata</taxon>
    </lineage>
</organism>
<evidence type="ECO:0000313" key="2">
    <source>
        <dbReference type="Proteomes" id="UP000789405"/>
    </source>
</evidence>